<accession>A0A437AQ77</accession>
<evidence type="ECO:0000313" key="2">
    <source>
        <dbReference type="Proteomes" id="UP000282876"/>
    </source>
</evidence>
<dbReference type="Proteomes" id="UP000282876">
    <property type="component" value="Unassembled WGS sequence"/>
</dbReference>
<dbReference type="AlphaFoldDB" id="A0A437AQ77"/>
<evidence type="ECO:0000313" key="1">
    <source>
        <dbReference type="EMBL" id="RVD93391.1"/>
    </source>
</evidence>
<dbReference type="VEuPathDB" id="MicrosporidiaDB:TUBRATIS_000780"/>
<reference evidence="1 2" key="1">
    <citation type="submission" date="2018-10" db="EMBL/GenBank/DDBJ databases">
        <title>Draft genome sequence of the microsporidian Tubulinosema ratisbonensis.</title>
        <authorList>
            <person name="Polonais V."/>
            <person name="Peyretaillade E."/>
            <person name="Niehus S."/>
            <person name="Wawrzyniak I."/>
            <person name="Franchet A."/>
            <person name="Gaspin C."/>
            <person name="Reichstadt M."/>
            <person name="Belser C."/>
            <person name="Labadie K."/>
            <person name="Delbac F."/>
            <person name="Ferrandon D."/>
        </authorList>
    </citation>
    <scope>NUCLEOTIDE SEQUENCE [LARGE SCALE GENOMIC DNA]</scope>
    <source>
        <strain evidence="1 2">Franzen</strain>
    </source>
</reference>
<proteinExistence type="predicted"/>
<name>A0A437AQ77_9MICR</name>
<keyword evidence="2" id="KW-1185">Reference proteome</keyword>
<protein>
    <submittedName>
        <fullName evidence="1">Uncharacterized protein</fullName>
    </submittedName>
</protein>
<sequence>MFFQIIMMFLVNSFCSKEIMKKNPKFSIHKPTNQVNAPKWCSNKNELVTLSFKLKKLFKKHKHAIKADEELNFVIKETPEASFILKIPTSDKFRGLKTQEYIKFVNFAEFFKSKYAYKSTISELIKEINDVFEKASQVKSAGNLIKNSGADIEEDLYN</sequence>
<comment type="caution">
    <text evidence="1">The sequence shown here is derived from an EMBL/GenBank/DDBJ whole genome shotgun (WGS) entry which is preliminary data.</text>
</comment>
<dbReference type="EMBL" id="RCSS01000021">
    <property type="protein sequence ID" value="RVD93391.1"/>
    <property type="molecule type" value="Genomic_DNA"/>
</dbReference>
<organism evidence="1 2">
    <name type="scientific">Tubulinosema ratisbonensis</name>
    <dbReference type="NCBI Taxonomy" id="291195"/>
    <lineage>
        <taxon>Eukaryota</taxon>
        <taxon>Fungi</taxon>
        <taxon>Fungi incertae sedis</taxon>
        <taxon>Microsporidia</taxon>
        <taxon>Tubulinosematoidea</taxon>
        <taxon>Tubulinosematidae</taxon>
        <taxon>Tubulinosema</taxon>
    </lineage>
</organism>
<gene>
    <name evidence="1" type="ORF">TUBRATIS_000780</name>
</gene>